<accession>A0A0W0W0M5</accession>
<dbReference type="SUPFAM" id="SSF103642">
    <property type="entry name" value="Sec-C motif"/>
    <property type="match status" value="1"/>
</dbReference>
<dbReference type="PANTHER" id="PTHR33747">
    <property type="entry name" value="UPF0225 PROTEIN SCO1677"/>
    <property type="match status" value="1"/>
</dbReference>
<dbReference type="AlphaFoldDB" id="A0A0W0W0M5"/>
<dbReference type="PATRIC" id="fig|466.6.peg.1707"/>
<feature type="compositionally biased region" description="Basic residues" evidence="1">
    <location>
        <begin position="153"/>
        <end position="162"/>
    </location>
</feature>
<evidence type="ECO:0000256" key="1">
    <source>
        <dbReference type="SAM" id="MobiDB-lite"/>
    </source>
</evidence>
<evidence type="ECO:0000313" key="3">
    <source>
        <dbReference type="EMBL" id="KTD25850.1"/>
    </source>
</evidence>
<proteinExistence type="predicted"/>
<evidence type="ECO:0000313" key="4">
    <source>
        <dbReference type="Proteomes" id="UP000054908"/>
    </source>
</evidence>
<dbReference type="STRING" id="466.Lmac_1621"/>
<dbReference type="EMBL" id="LNYL01000042">
    <property type="protein sequence ID" value="KTD25850.1"/>
    <property type="molecule type" value="Genomic_DNA"/>
</dbReference>
<reference evidence="3 4" key="1">
    <citation type="submission" date="2015-11" db="EMBL/GenBank/DDBJ databases">
        <title>Genomic analysis of 38 Legionella species identifies large and diverse effector repertoires.</title>
        <authorList>
            <person name="Burstein D."/>
            <person name="Amaro F."/>
            <person name="Zusman T."/>
            <person name="Lifshitz Z."/>
            <person name="Cohen O."/>
            <person name="Gilbert J.A."/>
            <person name="Pupko T."/>
            <person name="Shuman H.A."/>
            <person name="Segal G."/>
        </authorList>
    </citation>
    <scope>NUCLEOTIDE SEQUENCE [LARGE SCALE GENOMIC DNA]</scope>
    <source>
        <strain evidence="3 4">PX-1-G2-E2</strain>
    </source>
</reference>
<dbReference type="Proteomes" id="UP000054908">
    <property type="component" value="Unassembled WGS sequence"/>
</dbReference>
<keyword evidence="4" id="KW-1185">Reference proteome</keyword>
<dbReference type="InterPro" id="IPR032710">
    <property type="entry name" value="NTF2-like_dom_sf"/>
</dbReference>
<dbReference type="InterPro" id="IPR048469">
    <property type="entry name" value="YchJ-like_M"/>
</dbReference>
<dbReference type="SUPFAM" id="SSF54427">
    <property type="entry name" value="NTF2-like"/>
    <property type="match status" value="1"/>
</dbReference>
<gene>
    <name evidence="3" type="ORF">Lmac_1621</name>
</gene>
<dbReference type="PANTHER" id="PTHR33747:SF1">
    <property type="entry name" value="ADENYLATE CYCLASE-ASSOCIATED CAP C-TERMINAL DOMAIN-CONTAINING PROTEIN"/>
    <property type="match status" value="1"/>
</dbReference>
<sequence>MIECPCGSQTDYLACCGQYIENQEIPNTPERLMRSRYSAYSRANIDYIQKTMRGKPLEGFDATEAERWAKQVAWMGLHIVKSEMDPKNENIGYVEFIATYQVQGENQTIHELSQFQRHEGKWFYTDGTPLKTPSSSRKNKTSRNAPCPCGSQKKYKNCHGKK</sequence>
<feature type="domain" description="YchJ-like middle NTF2-like" evidence="2">
    <location>
        <begin position="28"/>
        <end position="127"/>
    </location>
</feature>
<name>A0A0W0W0M5_9GAMM</name>
<dbReference type="Gene3D" id="3.10.450.50">
    <property type="match status" value="1"/>
</dbReference>
<dbReference type="Pfam" id="PF02810">
    <property type="entry name" value="SEC-C"/>
    <property type="match status" value="1"/>
</dbReference>
<dbReference type="InterPro" id="IPR004027">
    <property type="entry name" value="SEC_C_motif"/>
</dbReference>
<dbReference type="NCBIfam" id="NF002486">
    <property type="entry name" value="PRK01752.1"/>
    <property type="match status" value="1"/>
</dbReference>
<dbReference type="RefSeq" id="WP_058452390.1">
    <property type="nucleotide sequence ID" value="NZ_CAAAIB010000004.1"/>
</dbReference>
<comment type="caution">
    <text evidence="3">The sequence shown here is derived from an EMBL/GenBank/DDBJ whole genome shotgun (WGS) entry which is preliminary data.</text>
</comment>
<protein>
    <submittedName>
        <fullName evidence="3">Putative SEC-C motif domain protein</fullName>
    </submittedName>
</protein>
<dbReference type="OrthoDB" id="21421at2"/>
<feature type="region of interest" description="Disordered" evidence="1">
    <location>
        <begin position="126"/>
        <end position="162"/>
    </location>
</feature>
<dbReference type="Pfam" id="PF17775">
    <property type="entry name" value="YchJ_M-like"/>
    <property type="match status" value="1"/>
</dbReference>
<evidence type="ECO:0000259" key="2">
    <source>
        <dbReference type="Pfam" id="PF17775"/>
    </source>
</evidence>
<organism evidence="3 4">
    <name type="scientific">Legionella maceachernii</name>
    <dbReference type="NCBI Taxonomy" id="466"/>
    <lineage>
        <taxon>Bacteria</taxon>
        <taxon>Pseudomonadati</taxon>
        <taxon>Pseudomonadota</taxon>
        <taxon>Gammaproteobacteria</taxon>
        <taxon>Legionellales</taxon>
        <taxon>Legionellaceae</taxon>
        <taxon>Legionella</taxon>
    </lineage>
</organism>